<evidence type="ECO:0000259" key="3">
    <source>
        <dbReference type="SMART" id="SM00829"/>
    </source>
</evidence>
<dbReference type="Gene3D" id="3.40.50.720">
    <property type="entry name" value="NAD(P)-binding Rossmann-like Domain"/>
    <property type="match status" value="1"/>
</dbReference>
<dbReference type="PANTHER" id="PTHR48106">
    <property type="entry name" value="QUINONE OXIDOREDUCTASE PIG3-RELATED"/>
    <property type="match status" value="1"/>
</dbReference>
<proteinExistence type="predicted"/>
<dbReference type="InterPro" id="IPR020843">
    <property type="entry name" value="ER"/>
</dbReference>
<protein>
    <submittedName>
        <fullName evidence="4">Quinone reductase, Qor_1</fullName>
    </submittedName>
</protein>
<accession>A0PRX5</accession>
<sequence length="407" mass="42173">MIGAAVSSYALSIRPTQERGTTTTQDLPEIALELRSVVTSEGTLELSLHEVAVPVPGANEVLVRVEASPINPSDLGLLVASADMATATVTGTAQRPIVTAPIGKATLGALSARLDQSLPVGNEGAGTVVAAGSSEAAQALIGKKVAIAGGAMYSQYRAIDASACLVLPDGATARDGASSFVNPMTALGMTETMRREGHSALVHTAAASNLGQMLVKLCLKDGIPLINIVRKPEQEELLRSLGAEYVCNSTSPSFSTDLVEALKATSATLAFDATGGGTLAGQILSGMEQAANATAAEYSRYGSSVHKQVYIYGSLDTSPTVLKRDFGMAWGVGGWLLTTFLQSAGAEAFVRLRARVAAVLSTTFASHYTREVSLAGMLKPEAFHEYVKRATGEKFLVTPNAVPADGD</sequence>
<dbReference type="SUPFAM" id="SSF51735">
    <property type="entry name" value="NAD(P)-binding Rossmann-fold domains"/>
    <property type="match status" value="1"/>
</dbReference>
<dbReference type="AlphaFoldDB" id="A0PRX5"/>
<dbReference type="eggNOG" id="COG0604">
    <property type="taxonomic scope" value="Bacteria"/>
</dbReference>
<dbReference type="HOGENOM" id="CLU_026673_17_2_11"/>
<dbReference type="Gene3D" id="3.90.180.10">
    <property type="entry name" value="Medium-chain alcohol dehydrogenases, catalytic domain"/>
    <property type="match status" value="1"/>
</dbReference>
<dbReference type="GO" id="GO:0016651">
    <property type="term" value="F:oxidoreductase activity, acting on NAD(P)H"/>
    <property type="evidence" value="ECO:0007669"/>
    <property type="project" value="TreeGrafter"/>
</dbReference>
<name>A0PRX5_MYCUA</name>
<dbReference type="GO" id="GO:0070402">
    <property type="term" value="F:NADPH binding"/>
    <property type="evidence" value="ECO:0007669"/>
    <property type="project" value="TreeGrafter"/>
</dbReference>
<keyword evidence="2" id="KW-0560">Oxidoreductase</keyword>
<evidence type="ECO:0000313" key="4">
    <source>
        <dbReference type="EMBL" id="ABL05094.1"/>
    </source>
</evidence>
<dbReference type="EMBL" id="CP000325">
    <property type="protein sequence ID" value="ABL05094.1"/>
    <property type="molecule type" value="Genomic_DNA"/>
</dbReference>
<dbReference type="InterPro" id="IPR013154">
    <property type="entry name" value="ADH-like_N"/>
</dbReference>
<dbReference type="Pfam" id="PF08240">
    <property type="entry name" value="ADH_N"/>
    <property type="match status" value="1"/>
</dbReference>
<evidence type="ECO:0000256" key="2">
    <source>
        <dbReference type="ARBA" id="ARBA00023002"/>
    </source>
</evidence>
<dbReference type="PANTHER" id="PTHR48106:SF18">
    <property type="entry name" value="QUINONE OXIDOREDUCTASE PIG3"/>
    <property type="match status" value="1"/>
</dbReference>
<dbReference type="SUPFAM" id="SSF50129">
    <property type="entry name" value="GroES-like"/>
    <property type="match status" value="1"/>
</dbReference>
<dbReference type="SMART" id="SM00829">
    <property type="entry name" value="PKS_ER"/>
    <property type="match status" value="1"/>
</dbReference>
<dbReference type="InterPro" id="IPR036291">
    <property type="entry name" value="NAD(P)-bd_dom_sf"/>
</dbReference>
<dbReference type="CDD" id="cd08291">
    <property type="entry name" value="ETR_like_1"/>
    <property type="match status" value="1"/>
</dbReference>
<evidence type="ECO:0000313" key="5">
    <source>
        <dbReference type="Proteomes" id="UP000000765"/>
    </source>
</evidence>
<dbReference type="Proteomes" id="UP000000765">
    <property type="component" value="Chromosome"/>
</dbReference>
<gene>
    <name evidence="4" type="primary">qor_1</name>
    <name evidence="4" type="ordered locus">MUL_2797</name>
</gene>
<dbReference type="KEGG" id="mul:MUL_2797"/>
<organism evidence="4 5">
    <name type="scientific">Mycobacterium ulcerans (strain Agy99)</name>
    <dbReference type="NCBI Taxonomy" id="362242"/>
    <lineage>
        <taxon>Bacteria</taxon>
        <taxon>Bacillati</taxon>
        <taxon>Actinomycetota</taxon>
        <taxon>Actinomycetes</taxon>
        <taxon>Mycobacteriales</taxon>
        <taxon>Mycobacteriaceae</taxon>
        <taxon>Mycobacterium</taxon>
        <taxon>Mycobacterium ulcerans group</taxon>
    </lineage>
</organism>
<dbReference type="InterPro" id="IPR011032">
    <property type="entry name" value="GroES-like_sf"/>
</dbReference>
<reference evidence="4 5" key="1">
    <citation type="journal article" date="2007" name="Genome Res.">
        <title>Reductive evolution and niche adaptation inferred from the genome of Mycobacterium ulcerans, the causative agent of Buruli ulcer.</title>
        <authorList>
            <person name="Stinear T.P."/>
            <person name="Seemann T."/>
            <person name="Pidot S."/>
            <person name="Frigui W."/>
            <person name="Reysset G."/>
            <person name="Garnier T."/>
            <person name="Meurice G."/>
            <person name="Simon D."/>
            <person name="Bouchier C."/>
            <person name="Ma L."/>
            <person name="Tichit M."/>
            <person name="Porter J.L."/>
            <person name="Ryan J."/>
            <person name="Johnson P.D."/>
            <person name="Davies J.K."/>
            <person name="Jenkin G.A."/>
            <person name="Small P.L."/>
            <person name="Jones L.M."/>
            <person name="Tekaia F."/>
            <person name="Laval F."/>
            <person name="Daffe M."/>
            <person name="Parkhill J."/>
            <person name="Cole S.T."/>
        </authorList>
    </citation>
    <scope>NUCLEOTIDE SEQUENCE [LARGE SCALE GENOMIC DNA]</scope>
    <source>
        <strain evidence="4 5">Agy99</strain>
    </source>
</reference>
<evidence type="ECO:0000256" key="1">
    <source>
        <dbReference type="ARBA" id="ARBA00022857"/>
    </source>
</evidence>
<keyword evidence="1" id="KW-0521">NADP</keyword>
<feature type="domain" description="Enoyl reductase (ER)" evidence="3">
    <location>
        <begin position="42"/>
        <end position="360"/>
    </location>
</feature>